<feature type="region of interest" description="Disordered" evidence="1">
    <location>
        <begin position="1"/>
        <end position="28"/>
    </location>
</feature>
<feature type="compositionally biased region" description="Low complexity" evidence="1">
    <location>
        <begin position="163"/>
        <end position="180"/>
    </location>
</feature>
<accession>A0ABP1CLR4</accession>
<protein>
    <submittedName>
        <fullName evidence="2">Uncharacterized protein</fullName>
    </submittedName>
</protein>
<organism evidence="2 3">
    <name type="scientific">Somion occarium</name>
    <dbReference type="NCBI Taxonomy" id="3059160"/>
    <lineage>
        <taxon>Eukaryota</taxon>
        <taxon>Fungi</taxon>
        <taxon>Dikarya</taxon>
        <taxon>Basidiomycota</taxon>
        <taxon>Agaricomycotina</taxon>
        <taxon>Agaricomycetes</taxon>
        <taxon>Polyporales</taxon>
        <taxon>Cerrenaceae</taxon>
        <taxon>Somion</taxon>
    </lineage>
</organism>
<evidence type="ECO:0000313" key="3">
    <source>
        <dbReference type="Proteomes" id="UP001497453"/>
    </source>
</evidence>
<sequence length="267" mass="30035">MAPVPSSSRQTRKQRSSARKSKESRGNNLGRFEVVDNWCQMDFSGWEKPYKPDPANSKGWEHQDHVDRLRDLVPFWRDGVLAAEAGQEVTKMEEFYRRFDNEEANTTPSWGETGQRGWESNWANDNMDGQAWGEVINDGWGEAVNDGWGEVAHDGWGTPAVHPASPWGAASPRRSRASSAKPVSQPRSNNTAMSSDRIAKSRPPPNPNQHGAADEGPLDVSSFVEKMALEDNASPERKQLLHRFYAMPTHEKLKKIQETVQFLRSHG</sequence>
<feature type="region of interest" description="Disordered" evidence="1">
    <location>
        <begin position="147"/>
        <end position="236"/>
    </location>
</feature>
<name>A0ABP1CLR4_9APHY</name>
<dbReference type="EMBL" id="OZ037944">
    <property type="protein sequence ID" value="CAL1695529.1"/>
    <property type="molecule type" value="Genomic_DNA"/>
</dbReference>
<evidence type="ECO:0000313" key="2">
    <source>
        <dbReference type="EMBL" id="CAL1695529.1"/>
    </source>
</evidence>
<feature type="compositionally biased region" description="Polar residues" evidence="1">
    <location>
        <begin position="181"/>
        <end position="194"/>
    </location>
</feature>
<reference evidence="3" key="1">
    <citation type="submission" date="2024-04" db="EMBL/GenBank/DDBJ databases">
        <authorList>
            <person name="Shaw F."/>
            <person name="Minotto A."/>
        </authorList>
    </citation>
    <scope>NUCLEOTIDE SEQUENCE [LARGE SCALE GENOMIC DNA]</scope>
</reference>
<dbReference type="Proteomes" id="UP001497453">
    <property type="component" value="Chromosome 1"/>
</dbReference>
<evidence type="ECO:0000256" key="1">
    <source>
        <dbReference type="SAM" id="MobiDB-lite"/>
    </source>
</evidence>
<feature type="compositionally biased region" description="Basic residues" evidence="1">
    <location>
        <begin position="10"/>
        <end position="19"/>
    </location>
</feature>
<gene>
    <name evidence="2" type="ORF">GFSPODELE1_LOCUS789</name>
</gene>
<proteinExistence type="predicted"/>
<keyword evidence="3" id="KW-1185">Reference proteome</keyword>